<evidence type="ECO:0000256" key="2">
    <source>
        <dbReference type="SAM" id="MobiDB-lite"/>
    </source>
</evidence>
<dbReference type="OrthoDB" id="10499882at2759"/>
<proteinExistence type="predicted"/>
<dbReference type="SMART" id="SM00343">
    <property type="entry name" value="ZnF_C2HC"/>
    <property type="match status" value="2"/>
</dbReference>
<sequence length="423" mass="46212">MMLRIRMLSGEEVTSIPLEEVGSVKEVKQRLHQLHGLPPRFRQKLLLQGACLGDADELHSTFELDLVLQSFCDASQTQVSDLVAACEDGSVDKARQHYTVRLGSVRQVRELAKIGINGKLRLQGRLLRAYPLRGDESVAGAEPAAPAAPPKRPQKRDRDDAEGDDGGQGRPTKVIRRGTHDKRKACFLCGEPSHELPDCPIQRECVLVCREWGGSSAPAQQELQAALAEQGFEAVRSYWHGGVCYVRLRSNEEAAAALQIWGGQNRLQLGEEAFQVRAARSTRRREAPEKKAPEAEAIGQDEECALCGSAEHVFRACPLRNRAVRISCASLAKDAAAALEQVKAAAAELETAWASEARWHRNSLFVIMASDKDAKTLLHSAAAEGLEIDGSMASVERATAKATGPSTTRTPGLRPEVRKRKPD</sequence>
<organism evidence="5 6">
    <name type="scientific">Symbiodinium natans</name>
    <dbReference type="NCBI Taxonomy" id="878477"/>
    <lineage>
        <taxon>Eukaryota</taxon>
        <taxon>Sar</taxon>
        <taxon>Alveolata</taxon>
        <taxon>Dinophyceae</taxon>
        <taxon>Suessiales</taxon>
        <taxon>Symbiodiniaceae</taxon>
        <taxon>Symbiodinium</taxon>
    </lineage>
</organism>
<keyword evidence="6" id="KW-1185">Reference proteome</keyword>
<name>A0A812U969_9DINO</name>
<evidence type="ECO:0008006" key="7">
    <source>
        <dbReference type="Google" id="ProtNLM"/>
    </source>
</evidence>
<evidence type="ECO:0000259" key="3">
    <source>
        <dbReference type="PROSITE" id="PS50053"/>
    </source>
</evidence>
<evidence type="ECO:0000259" key="4">
    <source>
        <dbReference type="PROSITE" id="PS50158"/>
    </source>
</evidence>
<reference evidence="5" key="1">
    <citation type="submission" date="2021-02" db="EMBL/GenBank/DDBJ databases">
        <authorList>
            <person name="Dougan E. K."/>
            <person name="Rhodes N."/>
            <person name="Thang M."/>
            <person name="Chan C."/>
        </authorList>
    </citation>
    <scope>NUCLEOTIDE SEQUENCE</scope>
</reference>
<dbReference type="GO" id="GO:0003676">
    <property type="term" value="F:nucleic acid binding"/>
    <property type="evidence" value="ECO:0007669"/>
    <property type="project" value="InterPro"/>
</dbReference>
<dbReference type="SMART" id="SM00213">
    <property type="entry name" value="UBQ"/>
    <property type="match status" value="1"/>
</dbReference>
<dbReference type="InterPro" id="IPR001878">
    <property type="entry name" value="Znf_CCHC"/>
</dbReference>
<dbReference type="PROSITE" id="PS50158">
    <property type="entry name" value="ZF_CCHC"/>
    <property type="match status" value="1"/>
</dbReference>
<feature type="domain" description="CCHC-type" evidence="4">
    <location>
        <begin position="186"/>
        <end position="200"/>
    </location>
</feature>
<evidence type="ECO:0000313" key="6">
    <source>
        <dbReference type="Proteomes" id="UP000604046"/>
    </source>
</evidence>
<evidence type="ECO:0000256" key="1">
    <source>
        <dbReference type="PROSITE-ProRule" id="PRU00047"/>
    </source>
</evidence>
<dbReference type="InterPro" id="IPR000626">
    <property type="entry name" value="Ubiquitin-like_dom"/>
</dbReference>
<keyword evidence="1" id="KW-0863">Zinc-finger</keyword>
<feature type="region of interest" description="Disordered" evidence="2">
    <location>
        <begin position="137"/>
        <end position="176"/>
    </location>
</feature>
<dbReference type="PROSITE" id="PS50053">
    <property type="entry name" value="UBIQUITIN_2"/>
    <property type="match status" value="1"/>
</dbReference>
<comment type="caution">
    <text evidence="5">The sequence shown here is derived from an EMBL/GenBank/DDBJ whole genome shotgun (WGS) entry which is preliminary data.</text>
</comment>
<feature type="region of interest" description="Disordered" evidence="2">
    <location>
        <begin position="394"/>
        <end position="423"/>
    </location>
</feature>
<dbReference type="AlphaFoldDB" id="A0A812U969"/>
<dbReference type="EMBL" id="CAJNDS010002657">
    <property type="protein sequence ID" value="CAE7557663.1"/>
    <property type="molecule type" value="Genomic_DNA"/>
</dbReference>
<gene>
    <name evidence="5" type="ORF">SNAT2548_LOCUS31380</name>
</gene>
<feature type="domain" description="Ubiquitin-like" evidence="3">
    <location>
        <begin position="1"/>
        <end position="58"/>
    </location>
</feature>
<dbReference type="Proteomes" id="UP000604046">
    <property type="component" value="Unassembled WGS sequence"/>
</dbReference>
<protein>
    <recommendedName>
        <fullName evidence="7">CCHC-type domain-containing protein</fullName>
    </recommendedName>
</protein>
<evidence type="ECO:0000313" key="5">
    <source>
        <dbReference type="EMBL" id="CAE7557663.1"/>
    </source>
</evidence>
<dbReference type="GO" id="GO:0008270">
    <property type="term" value="F:zinc ion binding"/>
    <property type="evidence" value="ECO:0007669"/>
    <property type="project" value="UniProtKB-KW"/>
</dbReference>
<keyword evidence="1" id="KW-0479">Metal-binding</keyword>
<accession>A0A812U969</accession>
<keyword evidence="1" id="KW-0862">Zinc</keyword>